<evidence type="ECO:0000313" key="1">
    <source>
        <dbReference type="EMBL" id="KAF9543643.1"/>
    </source>
</evidence>
<gene>
    <name evidence="1" type="ORF">EC957_000575</name>
</gene>
<evidence type="ECO:0000313" key="2">
    <source>
        <dbReference type="Proteomes" id="UP000723463"/>
    </source>
</evidence>
<reference evidence="1" key="1">
    <citation type="journal article" date="2020" name="Fungal Divers.">
        <title>Resolving the Mortierellaceae phylogeny through synthesis of multi-gene phylogenetics and phylogenomics.</title>
        <authorList>
            <person name="Vandepol N."/>
            <person name="Liber J."/>
            <person name="Desiro A."/>
            <person name="Na H."/>
            <person name="Kennedy M."/>
            <person name="Barry K."/>
            <person name="Grigoriev I.V."/>
            <person name="Miller A.N."/>
            <person name="O'Donnell K."/>
            <person name="Stajich J.E."/>
            <person name="Bonito G."/>
        </authorList>
    </citation>
    <scope>NUCLEOTIDE SEQUENCE</scope>
    <source>
        <strain evidence="1">NRRL 2591</strain>
    </source>
</reference>
<dbReference type="InterPro" id="IPR011990">
    <property type="entry name" value="TPR-like_helical_dom_sf"/>
</dbReference>
<sequence>MLGVIYFYSDAGVALEYAKAIYWTQKTASQSLDGVPQNYSEVIEWFRKAQHQFGMMYLLGDGIARDFLCGQYARPLPERPRRFSTLNAL</sequence>
<name>A0A9P6K2Y5_9FUNG</name>
<proteinExistence type="predicted"/>
<accession>A0A9P6K2Y5</accession>
<dbReference type="EMBL" id="JAAAXW010000108">
    <property type="protein sequence ID" value="KAF9543643.1"/>
    <property type="molecule type" value="Genomic_DNA"/>
</dbReference>
<dbReference type="InterPro" id="IPR006597">
    <property type="entry name" value="Sel1-like"/>
</dbReference>
<comment type="caution">
    <text evidence="1">The sequence shown here is derived from an EMBL/GenBank/DDBJ whole genome shotgun (WGS) entry which is preliminary data.</text>
</comment>
<dbReference type="Gene3D" id="1.25.40.10">
    <property type="entry name" value="Tetratricopeptide repeat domain"/>
    <property type="match status" value="1"/>
</dbReference>
<dbReference type="AlphaFoldDB" id="A0A9P6K2Y5"/>
<protein>
    <submittedName>
        <fullName evidence="1">Uncharacterized protein</fullName>
    </submittedName>
</protein>
<dbReference type="Proteomes" id="UP000723463">
    <property type="component" value="Unassembled WGS sequence"/>
</dbReference>
<dbReference type="Pfam" id="PF08238">
    <property type="entry name" value="Sel1"/>
    <property type="match status" value="2"/>
</dbReference>
<keyword evidence="2" id="KW-1185">Reference proteome</keyword>
<dbReference type="SUPFAM" id="SSF81901">
    <property type="entry name" value="HCP-like"/>
    <property type="match status" value="1"/>
</dbReference>
<organism evidence="1 2">
    <name type="scientific">Mortierella hygrophila</name>
    <dbReference type="NCBI Taxonomy" id="979708"/>
    <lineage>
        <taxon>Eukaryota</taxon>
        <taxon>Fungi</taxon>
        <taxon>Fungi incertae sedis</taxon>
        <taxon>Mucoromycota</taxon>
        <taxon>Mortierellomycotina</taxon>
        <taxon>Mortierellomycetes</taxon>
        <taxon>Mortierellales</taxon>
        <taxon>Mortierellaceae</taxon>
        <taxon>Mortierella</taxon>
    </lineage>
</organism>